<dbReference type="EMBL" id="JAUSQW010000001">
    <property type="protein sequence ID" value="MDP9801716.1"/>
    <property type="molecule type" value="Genomic_DNA"/>
</dbReference>
<keyword evidence="1" id="KW-1133">Transmembrane helix</keyword>
<feature type="transmembrane region" description="Helical" evidence="1">
    <location>
        <begin position="239"/>
        <end position="256"/>
    </location>
</feature>
<keyword evidence="3" id="KW-1185">Reference proteome</keyword>
<feature type="transmembrane region" description="Helical" evidence="1">
    <location>
        <begin position="311"/>
        <end position="333"/>
    </location>
</feature>
<feature type="transmembrane region" description="Helical" evidence="1">
    <location>
        <begin position="508"/>
        <end position="526"/>
    </location>
</feature>
<feature type="transmembrane region" description="Helical" evidence="1">
    <location>
        <begin position="214"/>
        <end position="233"/>
    </location>
</feature>
<feature type="transmembrane region" description="Helical" evidence="1">
    <location>
        <begin position="479"/>
        <end position="501"/>
    </location>
</feature>
<dbReference type="InterPro" id="IPR046062">
    <property type="entry name" value="DUF6020"/>
</dbReference>
<proteinExistence type="predicted"/>
<dbReference type="Pfam" id="PF19484">
    <property type="entry name" value="DUF6020"/>
    <property type="match status" value="1"/>
</dbReference>
<keyword evidence="1" id="KW-0812">Transmembrane</keyword>
<protein>
    <recommendedName>
        <fullName evidence="4">Glycosyltransferase RgtA/B/C/D-like domain-containing protein</fullName>
    </recommendedName>
</protein>
<feature type="transmembrane region" description="Helical" evidence="1">
    <location>
        <begin position="182"/>
        <end position="202"/>
    </location>
</feature>
<comment type="caution">
    <text evidence="2">The sequence shown here is derived from an EMBL/GenBank/DDBJ whole genome shotgun (WGS) entry which is preliminary data.</text>
</comment>
<evidence type="ECO:0008006" key="4">
    <source>
        <dbReference type="Google" id="ProtNLM"/>
    </source>
</evidence>
<dbReference type="Proteomes" id="UP001235966">
    <property type="component" value="Unassembled WGS sequence"/>
</dbReference>
<feature type="transmembrane region" description="Helical" evidence="1">
    <location>
        <begin position="20"/>
        <end position="39"/>
    </location>
</feature>
<feature type="transmembrane region" description="Helical" evidence="1">
    <location>
        <begin position="532"/>
        <end position="551"/>
    </location>
</feature>
<keyword evidence="1" id="KW-0472">Membrane</keyword>
<feature type="transmembrane region" description="Helical" evidence="1">
    <location>
        <begin position="153"/>
        <end position="170"/>
    </location>
</feature>
<organism evidence="2 3">
    <name type="scientific">Arcanobacterium wilhelmae</name>
    <dbReference type="NCBI Taxonomy" id="1803177"/>
    <lineage>
        <taxon>Bacteria</taxon>
        <taxon>Bacillati</taxon>
        <taxon>Actinomycetota</taxon>
        <taxon>Actinomycetes</taxon>
        <taxon>Actinomycetales</taxon>
        <taxon>Actinomycetaceae</taxon>
        <taxon>Arcanobacterium</taxon>
    </lineage>
</organism>
<dbReference type="RefSeq" id="WP_307014878.1">
    <property type="nucleotide sequence ID" value="NZ_JAUSQW010000001.1"/>
</dbReference>
<name>A0ABT9NDB7_9ACTO</name>
<evidence type="ECO:0000313" key="2">
    <source>
        <dbReference type="EMBL" id="MDP9801716.1"/>
    </source>
</evidence>
<accession>A0ABT9NDB7</accession>
<sequence length="559" mass="61937">MNTLSEYRHLLSANRMPVVVLLVAGTLTSFINALGMSLVPTGRWEVGPLTLIGLTVVGIPFWVVAYGIATLLYTHFAGKKLPGPLRFVENASVPQLAGILIVFWLPYLLVFYPGTANMDTVLQIRNFLGDDVKTVSLPSEGFRFKDANPLLDTLVYGAVVYFSSVVSQYLPLGAVNAGWNLGMALLALTQIVGTAFAVAYAVSFFRGFDKGRSLTLIAYVMFALLPVYPMYAICVVKDSTQVPFFIVFFVMFAKILHTRGAVLSSWKWAVGFSLTLLMFVLTKKTGEFVLLLVVLLMLFAIKSLKFRVRFLASTGAVLFFMHTVMPFVVFPLLNVEPGQKAESLGPLYQATAAYVSAHPQQVTAEEKAVIDRILKYDTLAERYDFSLSDPVKNRSNFDATEDEFAAYYKVWLKQLAREPATIVGSLIFPILGFVSDQKQVGFYYEAGKYQAVKYPAVLKPARDFVFHATQWYPKAGATAAFGSVAFYTLWIPVASLVIALIRTRRWPVTAYWIPIVASLVLLAPSPVTSTRYALNLIWVAPLLLLLPLVGAQEKTSTHR</sequence>
<feature type="transmembrane region" description="Helical" evidence="1">
    <location>
        <begin position="51"/>
        <end position="73"/>
    </location>
</feature>
<feature type="transmembrane region" description="Helical" evidence="1">
    <location>
        <begin position="288"/>
        <end position="304"/>
    </location>
</feature>
<evidence type="ECO:0000313" key="3">
    <source>
        <dbReference type="Proteomes" id="UP001235966"/>
    </source>
</evidence>
<gene>
    <name evidence="2" type="ORF">J2S49_001792</name>
</gene>
<reference evidence="2 3" key="1">
    <citation type="submission" date="2023-07" db="EMBL/GenBank/DDBJ databases">
        <title>Sequencing the genomes of 1000 actinobacteria strains.</title>
        <authorList>
            <person name="Klenk H.-P."/>
        </authorList>
    </citation>
    <scope>NUCLEOTIDE SEQUENCE [LARGE SCALE GENOMIC DNA]</scope>
    <source>
        <strain evidence="2 3">DSM 102162</strain>
    </source>
</reference>
<evidence type="ECO:0000256" key="1">
    <source>
        <dbReference type="SAM" id="Phobius"/>
    </source>
</evidence>
<feature type="transmembrane region" description="Helical" evidence="1">
    <location>
        <begin position="93"/>
        <end position="112"/>
    </location>
</feature>